<keyword evidence="6 8" id="KW-0472">Membrane</keyword>
<dbReference type="InterPro" id="IPR039426">
    <property type="entry name" value="TonB-dep_rcpt-like"/>
</dbReference>
<dbReference type="Pfam" id="PF07715">
    <property type="entry name" value="Plug"/>
    <property type="match status" value="1"/>
</dbReference>
<dbReference type="InterPro" id="IPR036942">
    <property type="entry name" value="Beta-barrel_TonB_sf"/>
</dbReference>
<dbReference type="Proteomes" id="UP000887043">
    <property type="component" value="Unassembled WGS sequence"/>
</dbReference>
<keyword evidence="3 8" id="KW-1134">Transmembrane beta strand</keyword>
<dbReference type="PANTHER" id="PTHR30069">
    <property type="entry name" value="TONB-DEPENDENT OUTER MEMBRANE RECEPTOR"/>
    <property type="match status" value="1"/>
</dbReference>
<dbReference type="GO" id="GO:0015344">
    <property type="term" value="F:siderophore uptake transmembrane transporter activity"/>
    <property type="evidence" value="ECO:0007669"/>
    <property type="project" value="TreeGrafter"/>
</dbReference>
<dbReference type="NCBIfam" id="TIGR04056">
    <property type="entry name" value="OMP_RagA_SusC"/>
    <property type="match status" value="1"/>
</dbReference>
<feature type="domain" description="TonB-dependent receptor plug" evidence="10">
    <location>
        <begin position="114"/>
        <end position="221"/>
    </location>
</feature>
<organism evidence="11 12">
    <name type="scientific">Segatella bryantii</name>
    <name type="common">Prevotella bryantii</name>
    <dbReference type="NCBI Taxonomy" id="77095"/>
    <lineage>
        <taxon>Bacteria</taxon>
        <taxon>Pseudomonadati</taxon>
        <taxon>Bacteroidota</taxon>
        <taxon>Bacteroidia</taxon>
        <taxon>Bacteroidales</taxon>
        <taxon>Prevotellaceae</taxon>
        <taxon>Segatella</taxon>
    </lineage>
</organism>
<keyword evidence="7 8" id="KW-0998">Cell outer membrane</keyword>
<keyword evidence="5 9" id="KW-0732">Signal</keyword>
<dbReference type="InterPro" id="IPR037066">
    <property type="entry name" value="Plug_dom_sf"/>
</dbReference>
<comment type="similarity">
    <text evidence="8">Belongs to the TonB-dependent receptor family.</text>
</comment>
<feature type="chain" id="PRO_5041325935" evidence="9">
    <location>
        <begin position="22"/>
        <end position="1085"/>
    </location>
</feature>
<dbReference type="Gene3D" id="2.40.170.20">
    <property type="entry name" value="TonB-dependent receptor, beta-barrel domain"/>
    <property type="match status" value="1"/>
</dbReference>
<dbReference type="InterPro" id="IPR023996">
    <property type="entry name" value="TonB-dep_OMP_SusC/RagA"/>
</dbReference>
<keyword evidence="4 8" id="KW-0812">Transmembrane</keyword>
<dbReference type="GO" id="GO:0044718">
    <property type="term" value="P:siderophore transmembrane transport"/>
    <property type="evidence" value="ECO:0007669"/>
    <property type="project" value="TreeGrafter"/>
</dbReference>
<dbReference type="Gene3D" id="2.60.40.1120">
    <property type="entry name" value="Carboxypeptidase-like, regulatory domain"/>
    <property type="match status" value="1"/>
</dbReference>
<dbReference type="SUPFAM" id="SSF56935">
    <property type="entry name" value="Porins"/>
    <property type="match status" value="1"/>
</dbReference>
<comment type="subcellular location">
    <subcellularLocation>
        <location evidence="1 8">Cell outer membrane</location>
        <topology evidence="1 8">Multi-pass membrane protein</topology>
    </subcellularLocation>
</comment>
<evidence type="ECO:0000256" key="5">
    <source>
        <dbReference type="ARBA" id="ARBA00022729"/>
    </source>
</evidence>
<reference evidence="11" key="1">
    <citation type="submission" date="2021-08" db="EMBL/GenBank/DDBJ databases">
        <title>Prevotella lacticifex sp. nov., isolated from rumen of cow.</title>
        <authorList>
            <person name="Shinkai T."/>
            <person name="Ikeyama N."/>
            <person name="Kumagai M."/>
            <person name="Ohmori H."/>
            <person name="Sakamoto M."/>
            <person name="Ohkuma M."/>
            <person name="Mitsumori M."/>
        </authorList>
    </citation>
    <scope>NUCLEOTIDE SEQUENCE</scope>
    <source>
        <strain evidence="11">DSM 11371</strain>
    </source>
</reference>
<comment type="caution">
    <text evidence="11">The sequence shown here is derived from an EMBL/GenBank/DDBJ whole genome shotgun (WGS) entry which is preliminary data.</text>
</comment>
<dbReference type="InterPro" id="IPR012910">
    <property type="entry name" value="Plug_dom"/>
</dbReference>
<evidence type="ECO:0000313" key="12">
    <source>
        <dbReference type="Proteomes" id="UP000887043"/>
    </source>
</evidence>
<sequence>MNKKLGSIALSLFLCGGTALAQNAVSGTVVDENGEPVVGASVIIKGTRLGVVTDVDGKFVLPSVPKSGKSVTISYIGMETKEVQIKPNMKITLSEDANSLDEVVVQVAYGSAKKSTLTGAVTQVGSEQLEKRPVSSVTAALEGSTSGVQINSTYGQPGEDASIRIRGFGTVNGNSDPLYVLDGVPYDGNISDLNPNDIESITVLKDAASCALYGNRASNGVILITSKKGKNGKMQFEFRANLGTYNRGISEYSTMNANQFMEASWMDLRNSRITAGDDAATAAAYATNNLISERLYLNIYNKADNELFDSNGKLVSDAQILDGYLDDLDWYDQTIQSGARQEYNFSGSQSSEKSDYYFSLGYLDENGYVSNSGFNRLTGRANMNFRPKKWFNTGFSINGSHQTTDFSNGDASGSYTNAFMYCRYIAPIYPVHLHNSDGTYMLDASGNKQYDPGYYTDSDGNIVFTRNQFSDRHVIWENELNENRTYRNTLASNAYFTFKLPYNFSFTVNGSLNTVNKENRYYTNATIGDGKGNNGRSMREYYRYKTYTVQEQLKWNHEFGKHSVDVLLGHENYYYNYDYTYNFKTNEVFAGKDNLSNFTSITSTEGWENNYRTESYLGRVRYVYDDKYTGEVSFRRDGSSRFSKDNRWGTFGSVGGSWMISKENFMKKYRWINSLKLRADYGLVGNDAGANYYAYMALYTSDQNANKGAYYLSQNSNNDLKWETGSSLGIGLEGRFFNRWNLSLEYFDRRNRDLLFDVYMPLSAGATSVTEAESTITQNIGTIANYGFELNTDVDIVKKKDWGLNFGFNATTLKNKITKLPEQNKDGIISDIYKIEEGKSRYEFYTYTYVGVDMMTGNSLYKANLEDYCYTETDGTIVGNASGTDITSKVTKINGEYYVNNTSYALKEYQGSAIPKVYGSYSLTGRYKDFTLSAMMTYSIGGKVYDSIYQSLMSTSTSASNMHTDLLRSWSGVPEGMTETSVNRISADAIPQINSTLSAYNNATSSRWLTDASYLVMKNISLGYKLPQTLVHRIGLDQVNLNVTCENLFTLSARQGLNPQQSFDGSQSNYLVTPRVFTFGINVKF</sequence>
<evidence type="ECO:0000259" key="10">
    <source>
        <dbReference type="Pfam" id="PF07715"/>
    </source>
</evidence>
<name>A0AA37HXC2_SEGBR</name>
<evidence type="ECO:0000256" key="7">
    <source>
        <dbReference type="ARBA" id="ARBA00023237"/>
    </source>
</evidence>
<evidence type="ECO:0000256" key="9">
    <source>
        <dbReference type="SAM" id="SignalP"/>
    </source>
</evidence>
<dbReference type="GO" id="GO:0009279">
    <property type="term" value="C:cell outer membrane"/>
    <property type="evidence" value="ECO:0007669"/>
    <property type="project" value="UniProtKB-SubCell"/>
</dbReference>
<dbReference type="RefSeq" id="WP_006282155.1">
    <property type="nucleotide sequence ID" value="NZ_BPTR01000001.1"/>
</dbReference>
<keyword evidence="2 8" id="KW-0813">Transport</keyword>
<evidence type="ECO:0000256" key="8">
    <source>
        <dbReference type="PROSITE-ProRule" id="PRU01360"/>
    </source>
</evidence>
<dbReference type="PROSITE" id="PS52016">
    <property type="entry name" value="TONB_DEPENDENT_REC_3"/>
    <property type="match status" value="1"/>
</dbReference>
<protein>
    <submittedName>
        <fullName evidence="11">SusC/RagA family TonB-linked outer membrane protein</fullName>
    </submittedName>
</protein>
<evidence type="ECO:0000256" key="2">
    <source>
        <dbReference type="ARBA" id="ARBA00022448"/>
    </source>
</evidence>
<evidence type="ECO:0000256" key="4">
    <source>
        <dbReference type="ARBA" id="ARBA00022692"/>
    </source>
</evidence>
<feature type="signal peptide" evidence="9">
    <location>
        <begin position="1"/>
        <end position="21"/>
    </location>
</feature>
<evidence type="ECO:0000256" key="1">
    <source>
        <dbReference type="ARBA" id="ARBA00004571"/>
    </source>
</evidence>
<evidence type="ECO:0000256" key="3">
    <source>
        <dbReference type="ARBA" id="ARBA00022452"/>
    </source>
</evidence>
<evidence type="ECO:0000313" key="11">
    <source>
        <dbReference type="EMBL" id="GJG28227.1"/>
    </source>
</evidence>
<dbReference type="EMBL" id="BPTR01000001">
    <property type="protein sequence ID" value="GJG28227.1"/>
    <property type="molecule type" value="Genomic_DNA"/>
</dbReference>
<dbReference type="FunFam" id="2.170.130.10:FF:000008">
    <property type="entry name" value="SusC/RagA family TonB-linked outer membrane protein"/>
    <property type="match status" value="1"/>
</dbReference>
<dbReference type="PANTHER" id="PTHR30069:SF29">
    <property type="entry name" value="HEMOGLOBIN AND HEMOGLOBIN-HAPTOGLOBIN-BINDING PROTEIN 1-RELATED"/>
    <property type="match status" value="1"/>
</dbReference>
<evidence type="ECO:0000256" key="6">
    <source>
        <dbReference type="ARBA" id="ARBA00023136"/>
    </source>
</evidence>
<dbReference type="InterPro" id="IPR023997">
    <property type="entry name" value="TonB-dep_OMP_SusC/RagA_CS"/>
</dbReference>
<gene>
    <name evidence="11" type="ORF">PRRU23_19270</name>
</gene>
<dbReference type="SUPFAM" id="SSF49464">
    <property type="entry name" value="Carboxypeptidase regulatory domain-like"/>
    <property type="match status" value="1"/>
</dbReference>
<dbReference type="AlphaFoldDB" id="A0AA37HXC2"/>
<dbReference type="Gene3D" id="2.170.130.10">
    <property type="entry name" value="TonB-dependent receptor, plug domain"/>
    <property type="match status" value="1"/>
</dbReference>
<dbReference type="NCBIfam" id="TIGR04057">
    <property type="entry name" value="SusC_RagA_signa"/>
    <property type="match status" value="1"/>
</dbReference>
<proteinExistence type="inferred from homology"/>
<accession>A0AA37HXC2</accession>
<dbReference type="InterPro" id="IPR008969">
    <property type="entry name" value="CarboxyPept-like_regulatory"/>
</dbReference>
<dbReference type="Pfam" id="PF13715">
    <property type="entry name" value="CarbopepD_reg_2"/>
    <property type="match status" value="1"/>
</dbReference>